<dbReference type="InterPro" id="IPR038667">
    <property type="entry name" value="XkdH-like_sf"/>
</dbReference>
<dbReference type="RefSeq" id="WP_379789018.1">
    <property type="nucleotide sequence ID" value="NZ_JBHSHL010000051.1"/>
</dbReference>
<protein>
    <submittedName>
        <fullName evidence="1">Uncharacterized protein</fullName>
    </submittedName>
</protein>
<evidence type="ECO:0000313" key="2">
    <source>
        <dbReference type="Proteomes" id="UP001595916"/>
    </source>
</evidence>
<evidence type="ECO:0000313" key="1">
    <source>
        <dbReference type="EMBL" id="MFC4805454.1"/>
    </source>
</evidence>
<dbReference type="EMBL" id="JBHSHL010000051">
    <property type="protein sequence ID" value="MFC4805454.1"/>
    <property type="molecule type" value="Genomic_DNA"/>
</dbReference>
<sequence>MNERAILEKTYADTCNIYDYEEEIEEDGSTTQRKRLLYENVLCAFSKRSLSDLKIEDTSNPVAQSYMLFLSDEIIVSEGFLVFVRGDYFKAGKGIMYKGSHQEVPLLFTDRA</sequence>
<proteinExistence type="predicted"/>
<keyword evidence="2" id="KW-1185">Reference proteome</keyword>
<dbReference type="Proteomes" id="UP001595916">
    <property type="component" value="Unassembled WGS sequence"/>
</dbReference>
<gene>
    <name evidence="1" type="ORF">ACFO4R_10265</name>
</gene>
<name>A0ABV9QSG8_9FIRM</name>
<reference evidence="2" key="1">
    <citation type="journal article" date="2019" name="Int. J. Syst. Evol. Microbiol.">
        <title>The Global Catalogue of Microorganisms (GCM) 10K type strain sequencing project: providing services to taxonomists for standard genome sequencing and annotation.</title>
        <authorList>
            <consortium name="The Broad Institute Genomics Platform"/>
            <consortium name="The Broad Institute Genome Sequencing Center for Infectious Disease"/>
            <person name="Wu L."/>
            <person name="Ma J."/>
        </authorList>
    </citation>
    <scope>NUCLEOTIDE SEQUENCE [LARGE SCALE GENOMIC DNA]</scope>
    <source>
        <strain evidence="2">CCUG 46385</strain>
    </source>
</reference>
<dbReference type="Gene3D" id="2.40.10.370">
    <property type="entry name" value="Protein of unknown function DUF3599"/>
    <property type="match status" value="1"/>
</dbReference>
<comment type="caution">
    <text evidence="1">The sequence shown here is derived from an EMBL/GenBank/DDBJ whole genome shotgun (WGS) entry which is preliminary data.</text>
</comment>
<organism evidence="1 2">
    <name type="scientific">Filifactor villosus</name>
    <dbReference type="NCBI Taxonomy" id="29374"/>
    <lineage>
        <taxon>Bacteria</taxon>
        <taxon>Bacillati</taxon>
        <taxon>Bacillota</taxon>
        <taxon>Clostridia</taxon>
        <taxon>Peptostreptococcales</taxon>
        <taxon>Filifactoraceae</taxon>
        <taxon>Filifactor</taxon>
    </lineage>
</organism>
<accession>A0ABV9QSG8</accession>